<name>A0A1G2ME20_9BACT</name>
<feature type="transmembrane region" description="Helical" evidence="1">
    <location>
        <begin position="188"/>
        <end position="208"/>
    </location>
</feature>
<evidence type="ECO:0000313" key="2">
    <source>
        <dbReference type="EMBL" id="OHA22155.1"/>
    </source>
</evidence>
<feature type="transmembrane region" description="Helical" evidence="1">
    <location>
        <begin position="12"/>
        <end position="31"/>
    </location>
</feature>
<evidence type="ECO:0000313" key="3">
    <source>
        <dbReference type="Proteomes" id="UP000176493"/>
    </source>
</evidence>
<feature type="transmembrane region" description="Helical" evidence="1">
    <location>
        <begin position="51"/>
        <end position="70"/>
    </location>
</feature>
<proteinExistence type="predicted"/>
<dbReference type="Proteomes" id="UP000176493">
    <property type="component" value="Unassembled WGS sequence"/>
</dbReference>
<evidence type="ECO:0000256" key="1">
    <source>
        <dbReference type="SAM" id="Phobius"/>
    </source>
</evidence>
<dbReference type="AlphaFoldDB" id="A0A1G2ME20"/>
<keyword evidence="1" id="KW-1133">Transmembrane helix</keyword>
<feature type="transmembrane region" description="Helical" evidence="1">
    <location>
        <begin position="146"/>
        <end position="168"/>
    </location>
</feature>
<comment type="caution">
    <text evidence="2">The sequence shown here is derived from an EMBL/GenBank/DDBJ whole genome shotgun (WGS) entry which is preliminary data.</text>
</comment>
<keyword evidence="1" id="KW-0812">Transmembrane</keyword>
<sequence>MKYLHQFITKKNMLFMAIFAILGFIVLQIPAAELMGSKVKFTVYDAFAPVAGSFIGSIPGVIAVFLMQLFNFLIHGAQIEDAGTIIRFFPMLFAVLYFSKKRKANLIVPLLAITAFIAHPIGRTVWYFSLFWLVPIAAHFFRDRFLLARALGATFTAHAVGGALWIWVFALPAPVWDSLIPIVIAERLLFALGISGSFILVNNLLGFWEKKRFLYPGFSIDQKYLAPALRGDTQHAATTSSTT</sequence>
<feature type="transmembrane region" description="Helical" evidence="1">
    <location>
        <begin position="106"/>
        <end position="134"/>
    </location>
</feature>
<keyword evidence="1" id="KW-0472">Membrane</keyword>
<accession>A0A1G2ME20</accession>
<gene>
    <name evidence="2" type="ORF">A2W52_04010</name>
</gene>
<dbReference type="EMBL" id="MHRJ01000031">
    <property type="protein sequence ID" value="OHA22155.1"/>
    <property type="molecule type" value="Genomic_DNA"/>
</dbReference>
<organism evidence="2 3">
    <name type="scientific">Candidatus Taylorbacteria bacterium RIFCSPHIGHO2_02_49_25</name>
    <dbReference type="NCBI Taxonomy" id="1802305"/>
    <lineage>
        <taxon>Bacteria</taxon>
        <taxon>Candidatus Tayloriibacteriota</taxon>
    </lineage>
</organism>
<evidence type="ECO:0008006" key="4">
    <source>
        <dbReference type="Google" id="ProtNLM"/>
    </source>
</evidence>
<reference evidence="2 3" key="1">
    <citation type="journal article" date="2016" name="Nat. Commun.">
        <title>Thousands of microbial genomes shed light on interconnected biogeochemical processes in an aquifer system.</title>
        <authorList>
            <person name="Anantharaman K."/>
            <person name="Brown C.T."/>
            <person name="Hug L.A."/>
            <person name="Sharon I."/>
            <person name="Castelle C.J."/>
            <person name="Probst A.J."/>
            <person name="Thomas B.C."/>
            <person name="Singh A."/>
            <person name="Wilkins M.J."/>
            <person name="Karaoz U."/>
            <person name="Brodie E.L."/>
            <person name="Williams K.H."/>
            <person name="Hubbard S.S."/>
            <person name="Banfield J.F."/>
        </authorList>
    </citation>
    <scope>NUCLEOTIDE SEQUENCE [LARGE SCALE GENOMIC DNA]</scope>
</reference>
<protein>
    <recommendedName>
        <fullName evidence="4">ECF transporter S component</fullName>
    </recommendedName>
</protein>
<feature type="transmembrane region" description="Helical" evidence="1">
    <location>
        <begin position="82"/>
        <end position="100"/>
    </location>
</feature>